<evidence type="ECO:0000259" key="1">
    <source>
        <dbReference type="PROSITE" id="PS51782"/>
    </source>
</evidence>
<name>A0ABQ1LA28_9PROT</name>
<dbReference type="EMBL" id="BMCH01000001">
    <property type="protein sequence ID" value="GGC21984.1"/>
    <property type="molecule type" value="Genomic_DNA"/>
</dbReference>
<organism evidence="2 3">
    <name type="scientific">Asaia siamensis</name>
    <dbReference type="NCBI Taxonomy" id="110479"/>
    <lineage>
        <taxon>Bacteria</taxon>
        <taxon>Pseudomonadati</taxon>
        <taxon>Pseudomonadota</taxon>
        <taxon>Alphaproteobacteria</taxon>
        <taxon>Acetobacterales</taxon>
        <taxon>Acetobacteraceae</taxon>
        <taxon>Asaia</taxon>
    </lineage>
</organism>
<dbReference type="Pfam" id="PF01476">
    <property type="entry name" value="LysM"/>
    <property type="match status" value="1"/>
</dbReference>
<accession>A0ABQ1LA28</accession>
<sequence>MGIACGSESSAQDEEKGSLLMAIFKFNRAAGRKLNDKAEIEAINPAGAPAPRAPHESLIKRAFKQYGLSQLSVSHITVRDTTVAVKAKAESAAERDAIILAAGNIAGIDTVHADITVPEGTPEPVFHQVKPGETLAAIAEKTDADVTAQDLHEANKDELAHSEGVYPGQTIRIPEA</sequence>
<feature type="domain" description="LysM" evidence="1">
    <location>
        <begin position="125"/>
        <end position="173"/>
    </location>
</feature>
<dbReference type="InterPro" id="IPR036779">
    <property type="entry name" value="LysM_dom_sf"/>
</dbReference>
<evidence type="ECO:0000313" key="2">
    <source>
        <dbReference type="EMBL" id="GGC21984.1"/>
    </source>
</evidence>
<dbReference type="SUPFAM" id="SSF54106">
    <property type="entry name" value="LysM domain"/>
    <property type="match status" value="1"/>
</dbReference>
<evidence type="ECO:0000313" key="3">
    <source>
        <dbReference type="Proteomes" id="UP000637769"/>
    </source>
</evidence>
<comment type="caution">
    <text evidence="2">The sequence shown here is derived from an EMBL/GenBank/DDBJ whole genome shotgun (WGS) entry which is preliminary data.</text>
</comment>
<dbReference type="InterPro" id="IPR018392">
    <property type="entry name" value="LysM"/>
</dbReference>
<dbReference type="CDD" id="cd00118">
    <property type="entry name" value="LysM"/>
    <property type="match status" value="1"/>
</dbReference>
<dbReference type="SMART" id="SM00257">
    <property type="entry name" value="LysM"/>
    <property type="match status" value="1"/>
</dbReference>
<proteinExistence type="predicted"/>
<gene>
    <name evidence="2" type="ORF">GCM10007207_04010</name>
</gene>
<protein>
    <submittedName>
        <fullName evidence="2">Peptidoglycan-binding protein LysM</fullName>
    </submittedName>
</protein>
<dbReference type="Gene3D" id="3.10.350.10">
    <property type="entry name" value="LysM domain"/>
    <property type="match status" value="1"/>
</dbReference>
<reference evidence="3" key="1">
    <citation type="journal article" date="2019" name="Int. J. Syst. Evol. Microbiol.">
        <title>The Global Catalogue of Microorganisms (GCM) 10K type strain sequencing project: providing services to taxonomists for standard genome sequencing and annotation.</title>
        <authorList>
            <consortium name="The Broad Institute Genomics Platform"/>
            <consortium name="The Broad Institute Genome Sequencing Center for Infectious Disease"/>
            <person name="Wu L."/>
            <person name="Ma J."/>
        </authorList>
    </citation>
    <scope>NUCLEOTIDE SEQUENCE [LARGE SCALE GENOMIC DNA]</scope>
    <source>
        <strain evidence="3">CCM 7132</strain>
    </source>
</reference>
<keyword evidence="3" id="KW-1185">Reference proteome</keyword>
<dbReference type="PROSITE" id="PS51782">
    <property type="entry name" value="LYSM"/>
    <property type="match status" value="1"/>
</dbReference>
<dbReference type="Proteomes" id="UP000637769">
    <property type="component" value="Unassembled WGS sequence"/>
</dbReference>